<dbReference type="RefSeq" id="WP_237239422.1">
    <property type="nucleotide sequence ID" value="NZ_JAKKDU010000006.1"/>
</dbReference>
<evidence type="ECO:0000256" key="1">
    <source>
        <dbReference type="ARBA" id="ARBA00022737"/>
    </source>
</evidence>
<feature type="domain" description="HYR" evidence="2">
    <location>
        <begin position="754"/>
        <end position="835"/>
    </location>
</feature>
<comment type="caution">
    <text evidence="3">The sequence shown here is derived from an EMBL/GenBank/DDBJ whole genome shotgun (WGS) entry which is preliminary data.</text>
</comment>
<proteinExistence type="predicted"/>
<dbReference type="PROSITE" id="PS50825">
    <property type="entry name" value="HYR"/>
    <property type="match status" value="3"/>
</dbReference>
<reference evidence="3" key="1">
    <citation type="submission" date="2022-01" db="EMBL/GenBank/DDBJ databases">
        <title>Draft genome sequence of Sabulilitoribacter arenilitoris KCTC 52401.</title>
        <authorList>
            <person name="Oh J.-S."/>
        </authorList>
    </citation>
    <scope>NUCLEOTIDE SEQUENCE</scope>
    <source>
        <strain evidence="3">HMF6543</strain>
    </source>
</reference>
<name>A0AAE3EMH5_9FLAO</name>
<keyword evidence="4" id="KW-1185">Reference proteome</keyword>
<organism evidence="3 4">
    <name type="scientific">Wocania arenilitoris</name>
    <dbReference type="NCBI Taxonomy" id="2044858"/>
    <lineage>
        <taxon>Bacteria</taxon>
        <taxon>Pseudomonadati</taxon>
        <taxon>Bacteroidota</taxon>
        <taxon>Flavobacteriia</taxon>
        <taxon>Flavobacteriales</taxon>
        <taxon>Flavobacteriaceae</taxon>
        <taxon>Wocania</taxon>
    </lineage>
</organism>
<dbReference type="PANTHER" id="PTHR24273">
    <property type="entry name" value="FI04643P-RELATED"/>
    <property type="match status" value="1"/>
</dbReference>
<sequence length="1522" mass="158607">TINWTFDDGNGNVIVVPQTVIVDDVTDPDTPTLADVTGECSATATAPTTTDNCSGPITGTTTDPLTYTTQGTFTINWTFDDGNGNVIVVPQTVIVDDVTDPDTPTLADVTGECSATATAPTTTDNCSGPITGTTTDPLTYTTQGTFTINWTFDDGNGNVIVVPQTVIVDDVTDPDTPTLADVTGECSATATAPTTTDNCAGTITGTTTDPLTYTTQGTFTINWTFDDGNGNVIVVPQTVIVDDVTDPDTPTLADVTGECSATATAPTTTDNCSGPITGTTTDPLIYTTQGTFTINWTFDDGNGNVIVVPQTVIVDDTTPPATPTLPDLTGECSVTATAPTITDNCNGTVITGTTTDPLTYTTQGTFTINWTFDDGNGNVIVVPQTVIVDDVTDPDTPTLADVTGECSATATAPTTTDNCSGPITGTTTDPLTYTTQGTFTINWTFDDGNGNVIVVPQTVIVDDVTDPDTPTLADVTGECSATATAPTTTDNCSGPITGTTTDPLTYTTQGTFTINWTFDDGNGNVIVVPQTVIVDDVTDPDTPTLADVTGECSATATAPTTTDNCSGPITGTTTDPLTYTTQGTFTINWTFDDGNGNVIVVPQTVIVDDVTDPDTPTLADVTGECSATATAPTTTDNCSGPITGTTTDPLTYNTQGTFVINWTFDDGNGNVIVVPQNVIVDDTTPPTAPTLPDLTGECLVTATAPTITDNCNGTVITGTTTDPLTYTTQGTFTINWTFDDGNGNVIVVPQNVIVDDVTDPIITCPGDLSVNVDAGLCTASNVDLGTPTTTDNCSVNSVTNDAPTLFPIGDTLVTWTVTDTGGNTATCVQTVTVTDNIDPTITCPAGVSINVDTGLCEASSVDLGTPTTNDNCSVDSVTNDAPTTFPLGDTIVTWTVTDGSGNTATCAQTVTVIDNIDPTITCPSDISVNVDAGSCEASSVNLGTPITDDNCSVDTVTNDAPMTYPIGDTIVTWTVTDTAGNSATCIQTVTITDDADPTIACPIDVTVNVDAGLCTASNVDLGTPSASDCTSVTISNDAPTLFPQGDTVVTWTITDEAGNSVTCTQVVTVLDNINPTFVETLPADVIVECSEVPDAEVLTATDNCGSAEVTFSEERVDGSCTSNYTLVRTWTATDASGLTTIHVQNITVQDTTRPEFVETLPGDITVECDAVPSTTTLTATDNCSNATVSVSDVIINGNCANSYVIERTWIATDECGLIASHTQTITVQDTTAPELTTTFDETLDVSCADVPDAPVLEFSDNCSDTAGITVLFEETNSFDENVLVDYQIIRTWTVTDECANQEVYTQTLNVSLDEIITDVTAPDACYDDGIIDLFNTLSDDVNPNGTWELLEGDPTATLNDNIFDPTVLELSEDFLPDSGGIDYKFRYTTTEGGCISIYEVTMNIHAECVVLPCGENDITISKALTPNGDGFNETFDIEGIDLCGFTANVKIFNRWGALVYSSNNYTLGSIKTSGSKGDWDGSSPKSSIGNAGKLPNGTYYYIINLENSGLKPITGPIYLGTK</sequence>
<dbReference type="Proteomes" id="UP001199795">
    <property type="component" value="Unassembled WGS sequence"/>
</dbReference>
<dbReference type="Pfam" id="PF13585">
    <property type="entry name" value="CHU_C"/>
    <property type="match status" value="1"/>
</dbReference>
<feature type="non-terminal residue" evidence="3">
    <location>
        <position position="1"/>
    </location>
</feature>
<gene>
    <name evidence="3" type="ORF">L3X37_06825</name>
</gene>
<evidence type="ECO:0000313" key="3">
    <source>
        <dbReference type="EMBL" id="MCF7568078.1"/>
    </source>
</evidence>
<dbReference type="InterPro" id="IPR003410">
    <property type="entry name" value="HYR_dom"/>
</dbReference>
<dbReference type="PANTHER" id="PTHR24273:SF32">
    <property type="entry name" value="HYALIN"/>
    <property type="match status" value="1"/>
</dbReference>
<protein>
    <submittedName>
        <fullName evidence="3">Gliding motility-associated C-terminal domain-containing protein</fullName>
    </submittedName>
</protein>
<accession>A0AAE3EMH5</accession>
<keyword evidence="1" id="KW-0677">Repeat</keyword>
<dbReference type="Pfam" id="PF02494">
    <property type="entry name" value="HYR"/>
    <property type="match status" value="4"/>
</dbReference>
<feature type="domain" description="HYR" evidence="2">
    <location>
        <begin position="994"/>
        <end position="1071"/>
    </location>
</feature>
<evidence type="ECO:0000313" key="4">
    <source>
        <dbReference type="Proteomes" id="UP001199795"/>
    </source>
</evidence>
<feature type="domain" description="HYR" evidence="2">
    <location>
        <begin position="913"/>
        <end position="993"/>
    </location>
</feature>
<evidence type="ECO:0000259" key="2">
    <source>
        <dbReference type="PROSITE" id="PS50825"/>
    </source>
</evidence>
<dbReference type="EMBL" id="JAKKDU010000006">
    <property type="protein sequence ID" value="MCF7568078.1"/>
    <property type="molecule type" value="Genomic_DNA"/>
</dbReference>